<accession>A0A7V2ZJF0</accession>
<proteinExistence type="predicted"/>
<dbReference type="PANTHER" id="PTHR47623:SF1">
    <property type="entry name" value="OS09G0287300 PROTEIN"/>
    <property type="match status" value="1"/>
</dbReference>
<evidence type="ECO:0000313" key="1">
    <source>
        <dbReference type="EMBL" id="HFI91079.1"/>
    </source>
</evidence>
<dbReference type="AlphaFoldDB" id="A0A7V2ZJF0"/>
<reference evidence="1" key="1">
    <citation type="journal article" date="2020" name="mSystems">
        <title>Genome- and Community-Level Interaction Insights into Carbon Utilization and Element Cycling Functions of Hydrothermarchaeota in Hydrothermal Sediment.</title>
        <authorList>
            <person name="Zhou Z."/>
            <person name="Liu Y."/>
            <person name="Xu W."/>
            <person name="Pan J."/>
            <person name="Luo Z.H."/>
            <person name="Li M."/>
        </authorList>
    </citation>
    <scope>NUCLEOTIDE SEQUENCE [LARGE SCALE GENOMIC DNA]</scope>
    <source>
        <strain evidence="1">SpSt-479</strain>
    </source>
</reference>
<dbReference type="InterPro" id="IPR029033">
    <property type="entry name" value="His_PPase_superfam"/>
</dbReference>
<sequence>MRQLILIRHAKSSWDNVELNDFDRPLNKRGKRDVPFMANLLAQKNIIPELIISSPALRTKLTAIEFAKKLNINENEIIWDKNLYLAPASKILNIIHKIDFKIKCVLLVGHNPGLTDLQNLLCKDEIDNIPTCGIVSMATNEEWSKINVKDFNLQFFEYPKKYFK</sequence>
<dbReference type="Pfam" id="PF00300">
    <property type="entry name" value="His_Phos_1"/>
    <property type="match status" value="1"/>
</dbReference>
<dbReference type="PANTHER" id="PTHR47623">
    <property type="entry name" value="OS09G0287300 PROTEIN"/>
    <property type="match status" value="1"/>
</dbReference>
<gene>
    <name evidence="1" type="ORF">ENS31_06030</name>
</gene>
<comment type="caution">
    <text evidence="1">The sequence shown here is derived from an EMBL/GenBank/DDBJ whole genome shotgun (WGS) entry which is preliminary data.</text>
</comment>
<dbReference type="SUPFAM" id="SSF53254">
    <property type="entry name" value="Phosphoglycerate mutase-like"/>
    <property type="match status" value="1"/>
</dbReference>
<dbReference type="CDD" id="cd07067">
    <property type="entry name" value="HP_PGM_like"/>
    <property type="match status" value="1"/>
</dbReference>
<dbReference type="InterPro" id="IPR013078">
    <property type="entry name" value="His_Pase_superF_clade-1"/>
</dbReference>
<organism evidence="1">
    <name type="scientific">Ignavibacterium album</name>
    <dbReference type="NCBI Taxonomy" id="591197"/>
    <lineage>
        <taxon>Bacteria</taxon>
        <taxon>Pseudomonadati</taxon>
        <taxon>Ignavibacteriota</taxon>
        <taxon>Ignavibacteria</taxon>
        <taxon>Ignavibacteriales</taxon>
        <taxon>Ignavibacteriaceae</taxon>
        <taxon>Ignavibacterium</taxon>
    </lineage>
</organism>
<dbReference type="Gene3D" id="3.40.50.1240">
    <property type="entry name" value="Phosphoglycerate mutase-like"/>
    <property type="match status" value="1"/>
</dbReference>
<protein>
    <submittedName>
        <fullName evidence="1">Histidine phosphatase family protein</fullName>
    </submittedName>
</protein>
<name>A0A7V2ZJF0_9BACT</name>
<dbReference type="EMBL" id="DSUJ01000008">
    <property type="protein sequence ID" value="HFI91079.1"/>
    <property type="molecule type" value="Genomic_DNA"/>
</dbReference>